<proteinExistence type="predicted"/>
<organism evidence="1 2">
    <name type="scientific">Aphanomyces euteiches</name>
    <dbReference type="NCBI Taxonomy" id="100861"/>
    <lineage>
        <taxon>Eukaryota</taxon>
        <taxon>Sar</taxon>
        <taxon>Stramenopiles</taxon>
        <taxon>Oomycota</taxon>
        <taxon>Saprolegniomycetes</taxon>
        <taxon>Saprolegniales</taxon>
        <taxon>Verrucalvaceae</taxon>
        <taxon>Aphanomyces</taxon>
    </lineage>
</organism>
<sequence length="119" mass="13565">MFSVTYTVEDKKDQMASSSKVMLARKKCTHCLSGFVVLSGSEGASFCSSDCRSMRAIMEQDCSSPDDSDDDDKNADFVMIDQTQYGMRQYRRKHRGMSSPMTIPQPNFRYVDESRVFIQ</sequence>
<evidence type="ECO:0000313" key="2">
    <source>
        <dbReference type="Proteomes" id="UP000481153"/>
    </source>
</evidence>
<evidence type="ECO:0000313" key="1">
    <source>
        <dbReference type="EMBL" id="KAF0745465.1"/>
    </source>
</evidence>
<dbReference type="VEuPathDB" id="FungiDB:AeMF1_018133"/>
<gene>
    <name evidence="1" type="ORF">Ae201684_000479</name>
</gene>
<accession>A0A6G0XYB2</accession>
<dbReference type="AlphaFoldDB" id="A0A6G0XYB2"/>
<reference evidence="1 2" key="1">
    <citation type="submission" date="2019-07" db="EMBL/GenBank/DDBJ databases">
        <title>Genomics analysis of Aphanomyces spp. identifies a new class of oomycete effector associated with host adaptation.</title>
        <authorList>
            <person name="Gaulin E."/>
        </authorList>
    </citation>
    <scope>NUCLEOTIDE SEQUENCE [LARGE SCALE GENOMIC DNA]</scope>
    <source>
        <strain evidence="1 2">ATCC 201684</strain>
    </source>
</reference>
<comment type="caution">
    <text evidence="1">The sequence shown here is derived from an EMBL/GenBank/DDBJ whole genome shotgun (WGS) entry which is preliminary data.</text>
</comment>
<dbReference type="OrthoDB" id="10331638at2759"/>
<dbReference type="Proteomes" id="UP000481153">
    <property type="component" value="Unassembled WGS sequence"/>
</dbReference>
<protein>
    <submittedName>
        <fullName evidence="1">Uncharacterized protein</fullName>
    </submittedName>
</protein>
<name>A0A6G0XYB2_9STRA</name>
<keyword evidence="2" id="KW-1185">Reference proteome</keyword>
<dbReference type="EMBL" id="VJMJ01000002">
    <property type="protein sequence ID" value="KAF0745465.1"/>
    <property type="molecule type" value="Genomic_DNA"/>
</dbReference>